<evidence type="ECO:0000259" key="8">
    <source>
        <dbReference type="PROSITE" id="PS50111"/>
    </source>
</evidence>
<name>A0ABT9V1L6_9BACL</name>
<dbReference type="PANTHER" id="PTHR32089">
    <property type="entry name" value="METHYL-ACCEPTING CHEMOTAXIS PROTEIN MCPB"/>
    <property type="match status" value="1"/>
</dbReference>
<dbReference type="Gene3D" id="1.10.287.950">
    <property type="entry name" value="Methyl-accepting chemotaxis protein"/>
    <property type="match status" value="1"/>
</dbReference>
<dbReference type="EMBL" id="JAUSTU010000004">
    <property type="protein sequence ID" value="MDQ0154787.1"/>
    <property type="molecule type" value="Genomic_DNA"/>
</dbReference>
<dbReference type="RefSeq" id="WP_307149379.1">
    <property type="nucleotide sequence ID" value="NZ_JAUSTU010000004.1"/>
</dbReference>
<comment type="similarity">
    <text evidence="5">Belongs to the methyl-accepting chemotaxis (MCP) protein family.</text>
</comment>
<dbReference type="CDD" id="cd11386">
    <property type="entry name" value="MCP_signal"/>
    <property type="match status" value="1"/>
</dbReference>
<dbReference type="Pfam" id="PF00672">
    <property type="entry name" value="HAMP"/>
    <property type="match status" value="1"/>
</dbReference>
<gene>
    <name evidence="10" type="ORF">J2S07_001091</name>
</gene>
<dbReference type="InterPro" id="IPR004089">
    <property type="entry name" value="MCPsignal_dom"/>
</dbReference>
<accession>A0ABT9V1L6</accession>
<dbReference type="Pfam" id="PF05227">
    <property type="entry name" value="CHASE3"/>
    <property type="match status" value="1"/>
</dbReference>
<evidence type="ECO:0000256" key="7">
    <source>
        <dbReference type="SAM" id="Phobius"/>
    </source>
</evidence>
<evidence type="ECO:0000256" key="2">
    <source>
        <dbReference type="ARBA" id="ARBA00022475"/>
    </source>
</evidence>
<reference evidence="10 11" key="1">
    <citation type="submission" date="2023-07" db="EMBL/GenBank/DDBJ databases">
        <title>Genomic Encyclopedia of Type Strains, Phase IV (KMG-IV): sequencing the most valuable type-strain genomes for metagenomic binning, comparative biology and taxonomic classification.</title>
        <authorList>
            <person name="Goeker M."/>
        </authorList>
    </citation>
    <scope>NUCLEOTIDE SEQUENCE [LARGE SCALE GENOMIC DNA]</scope>
    <source>
        <strain evidence="10 11">DSM 23948</strain>
    </source>
</reference>
<dbReference type="CDD" id="cd06225">
    <property type="entry name" value="HAMP"/>
    <property type="match status" value="1"/>
</dbReference>
<dbReference type="PROSITE" id="PS50111">
    <property type="entry name" value="CHEMOTAXIS_TRANSDUC_2"/>
    <property type="match status" value="1"/>
</dbReference>
<sequence length="563" mass="60940">MKSTVARKLYFGFYMIIAFMIIMGVLSQLIVRDIDKEYQNLIDDRVYKVSVVKDLMNSQKDQTIGLRGYLLYGDKNFLESYEEAQGRVADNLSKLESSIQSTNGKELLERLNISIDELATTTMKSIEAKSNGDNEKALMLAQAGRDRVEALQAAANELIDLQTQEMDKSRKGIDGKIKGTEIFIYIIMLVSFILSGIIASFISRSISKPINQVSDVLKHVAAGNLTIEPLKIKNRDEVGTMVNHLNQMIEDLNEVVTKVNGASLDVASQSQELSASSEESTAASQMLAEIAQTNALGSDNQLNVINKMSISVSEMTAGINRITGSSHEMLQANNKAADYVNKGFKTVETSSTQMNELNTAMDEISEIVEALSQKSDEISNITNIINGIADQTNLLALNAAIEAARAGEAGKGFAVVADEVRKLAEQSKDSSNQIAQMISSIQHGISEALSSIENGNKLVDSNLASTNETLQAFGLIEGASKDVTEKINTVATASEQMNAITEGILKAIEEVQAEAKEVSSRSNEASAATEEQVATMEQISASAENLAALSEHLQAIVATFKIK</sequence>
<feature type="transmembrane region" description="Helical" evidence="7">
    <location>
        <begin position="182"/>
        <end position="202"/>
    </location>
</feature>
<proteinExistence type="inferred from homology"/>
<dbReference type="InterPro" id="IPR003660">
    <property type="entry name" value="HAMP_dom"/>
</dbReference>
<comment type="subcellular location">
    <subcellularLocation>
        <location evidence="1">Cell membrane</location>
    </subcellularLocation>
</comment>
<dbReference type="PROSITE" id="PS50885">
    <property type="entry name" value="HAMP"/>
    <property type="match status" value="1"/>
</dbReference>
<feature type="transmembrane region" description="Helical" evidence="7">
    <location>
        <begin position="12"/>
        <end position="31"/>
    </location>
</feature>
<evidence type="ECO:0000256" key="1">
    <source>
        <dbReference type="ARBA" id="ARBA00004236"/>
    </source>
</evidence>
<keyword evidence="3 7" id="KW-0472">Membrane</keyword>
<comment type="caution">
    <text evidence="10">The sequence shown here is derived from an EMBL/GenBank/DDBJ whole genome shotgun (WGS) entry which is preliminary data.</text>
</comment>
<keyword evidence="7" id="KW-0812">Transmembrane</keyword>
<dbReference type="SUPFAM" id="SSF58104">
    <property type="entry name" value="Methyl-accepting chemotaxis protein (MCP) signaling domain"/>
    <property type="match status" value="1"/>
</dbReference>
<feature type="domain" description="HAMP" evidence="9">
    <location>
        <begin position="204"/>
        <end position="257"/>
    </location>
</feature>
<keyword evidence="4 6" id="KW-0807">Transducer</keyword>
<protein>
    <submittedName>
        <fullName evidence="10">Methyl-accepting chemotaxis protein</fullName>
    </submittedName>
</protein>
<dbReference type="SMART" id="SM00283">
    <property type="entry name" value="MA"/>
    <property type="match status" value="1"/>
</dbReference>
<dbReference type="PANTHER" id="PTHR32089:SF112">
    <property type="entry name" value="LYSOZYME-LIKE PROTEIN-RELATED"/>
    <property type="match status" value="1"/>
</dbReference>
<keyword evidence="2" id="KW-1003">Cell membrane</keyword>
<evidence type="ECO:0000256" key="5">
    <source>
        <dbReference type="ARBA" id="ARBA00029447"/>
    </source>
</evidence>
<evidence type="ECO:0000256" key="3">
    <source>
        <dbReference type="ARBA" id="ARBA00023136"/>
    </source>
</evidence>
<feature type="domain" description="Methyl-accepting transducer" evidence="8">
    <location>
        <begin position="276"/>
        <end position="512"/>
    </location>
</feature>
<dbReference type="InterPro" id="IPR007891">
    <property type="entry name" value="CHASE3"/>
</dbReference>
<dbReference type="Pfam" id="PF00015">
    <property type="entry name" value="MCPsignal"/>
    <property type="match status" value="1"/>
</dbReference>
<evidence type="ECO:0000313" key="11">
    <source>
        <dbReference type="Proteomes" id="UP001231362"/>
    </source>
</evidence>
<dbReference type="Gene3D" id="6.10.340.10">
    <property type="match status" value="1"/>
</dbReference>
<keyword evidence="7" id="KW-1133">Transmembrane helix</keyword>
<dbReference type="SMART" id="SM00304">
    <property type="entry name" value="HAMP"/>
    <property type="match status" value="1"/>
</dbReference>
<keyword evidence="11" id="KW-1185">Reference proteome</keyword>
<dbReference type="Proteomes" id="UP001231362">
    <property type="component" value="Unassembled WGS sequence"/>
</dbReference>
<organism evidence="10 11">
    <name type="scientific">Anoxybacillus andreesenii</name>
    <dbReference type="NCBI Taxonomy" id="1325932"/>
    <lineage>
        <taxon>Bacteria</taxon>
        <taxon>Bacillati</taxon>
        <taxon>Bacillota</taxon>
        <taxon>Bacilli</taxon>
        <taxon>Bacillales</taxon>
        <taxon>Anoxybacillaceae</taxon>
        <taxon>Anoxybacillus</taxon>
    </lineage>
</organism>
<evidence type="ECO:0000256" key="4">
    <source>
        <dbReference type="ARBA" id="ARBA00023224"/>
    </source>
</evidence>
<evidence type="ECO:0000256" key="6">
    <source>
        <dbReference type="PROSITE-ProRule" id="PRU00284"/>
    </source>
</evidence>
<evidence type="ECO:0000259" key="9">
    <source>
        <dbReference type="PROSITE" id="PS50885"/>
    </source>
</evidence>
<evidence type="ECO:0000313" key="10">
    <source>
        <dbReference type="EMBL" id="MDQ0154787.1"/>
    </source>
</evidence>